<reference evidence="1 2" key="1">
    <citation type="submission" date="2007-03" db="EMBL/GenBank/DDBJ databases">
        <authorList>
            <person name="Stal L."/>
            <person name="Ferriera S."/>
            <person name="Johnson J."/>
            <person name="Kravitz S."/>
            <person name="Beeson K."/>
            <person name="Sutton G."/>
            <person name="Rogers Y.-H."/>
            <person name="Friedman R."/>
            <person name="Frazier M."/>
            <person name="Venter J.C."/>
        </authorList>
    </citation>
    <scope>NUCLEOTIDE SEQUENCE [LARGE SCALE GENOMIC DNA]</scope>
    <source>
        <strain evidence="1 2">CCY0110</strain>
    </source>
</reference>
<keyword evidence="2" id="KW-1185">Reference proteome</keyword>
<organism evidence="1 2">
    <name type="scientific">Crocosphaera chwakensis CCY0110</name>
    <dbReference type="NCBI Taxonomy" id="391612"/>
    <lineage>
        <taxon>Bacteria</taxon>
        <taxon>Bacillati</taxon>
        <taxon>Cyanobacteriota</taxon>
        <taxon>Cyanophyceae</taxon>
        <taxon>Oscillatoriophycideae</taxon>
        <taxon>Chroococcales</taxon>
        <taxon>Aphanothecaceae</taxon>
        <taxon>Crocosphaera</taxon>
        <taxon>Crocosphaera chwakensis</taxon>
    </lineage>
</organism>
<evidence type="ECO:0000313" key="1">
    <source>
        <dbReference type="EMBL" id="EAZ90744.1"/>
    </source>
</evidence>
<dbReference type="AlphaFoldDB" id="A3IS66"/>
<protein>
    <submittedName>
        <fullName evidence="1">Uncharacterized protein</fullName>
    </submittedName>
</protein>
<accession>A3IS66</accession>
<comment type="caution">
    <text evidence="1">The sequence shown here is derived from an EMBL/GenBank/DDBJ whole genome shotgun (WGS) entry which is preliminary data.</text>
</comment>
<proteinExistence type="predicted"/>
<evidence type="ECO:0000313" key="2">
    <source>
        <dbReference type="Proteomes" id="UP000003781"/>
    </source>
</evidence>
<name>A3IS66_9CHRO</name>
<gene>
    <name evidence="1" type="ORF">CY0110_32390</name>
</gene>
<dbReference type="Proteomes" id="UP000003781">
    <property type="component" value="Unassembled WGS sequence"/>
</dbReference>
<sequence>MIVKCQNLVTPSTQLFAKNGYQKLSKLIETTFCVTVAFVDGNGSILVSRFNVDVAVQTLRQSLVGNFLMVERQKLDKNNTVMSLTET</sequence>
<dbReference type="EMBL" id="AAXW01000021">
    <property type="protein sequence ID" value="EAZ90744.1"/>
    <property type="molecule type" value="Genomic_DNA"/>
</dbReference>